<protein>
    <submittedName>
        <fullName evidence="5">Pyridoxal-phosphate dependent enzyme</fullName>
    </submittedName>
</protein>
<evidence type="ECO:0000313" key="6">
    <source>
        <dbReference type="Proteomes" id="UP000732399"/>
    </source>
</evidence>
<dbReference type="InterPro" id="IPR001926">
    <property type="entry name" value="TrpB-like_PALP"/>
</dbReference>
<dbReference type="PANTHER" id="PTHR48078">
    <property type="entry name" value="THREONINE DEHYDRATASE, MITOCHONDRIAL-RELATED"/>
    <property type="match status" value="1"/>
</dbReference>
<keyword evidence="6" id="KW-1185">Reference proteome</keyword>
<sequence>MRDAAAKIAAILPPTPLYVRAVRGRDVAFKAESLQPIGAFKIRGAWHRLTALDAEARRRGVVAFSSGNHAQGVAWAARRLKMPATIVMPADAPRAKREGTLALGAEVVDYDRATESREAIAARLAEARGATLVPSFDDPWIIEGQGSAGIEAAAQMDAAGLGAPAHIVVPCGGGGLAAGLALALADARVTVVEPDGWDDMRRSLEASWIEPVGPNPPPTACDSLQTTRVSPLTFDVLSRRDATGVAVSEAEIRAAQRWAAETLRLVVEPGGAVALAALLAGKVAVDPGTLVLLSGGNVDVDAYARAIGAGAA</sequence>
<evidence type="ECO:0000256" key="2">
    <source>
        <dbReference type="ARBA" id="ARBA00022898"/>
    </source>
</evidence>
<dbReference type="Pfam" id="PF00291">
    <property type="entry name" value="PALP"/>
    <property type="match status" value="1"/>
</dbReference>
<dbReference type="Gene3D" id="3.40.50.1100">
    <property type="match status" value="2"/>
</dbReference>
<organism evidence="5 6">
    <name type="scientific">Sphingomonas corticis</name>
    <dbReference type="NCBI Taxonomy" id="2722791"/>
    <lineage>
        <taxon>Bacteria</taxon>
        <taxon>Pseudomonadati</taxon>
        <taxon>Pseudomonadota</taxon>
        <taxon>Alphaproteobacteria</taxon>
        <taxon>Sphingomonadales</taxon>
        <taxon>Sphingomonadaceae</taxon>
        <taxon>Sphingomonas</taxon>
    </lineage>
</organism>
<dbReference type="SUPFAM" id="SSF53686">
    <property type="entry name" value="Tryptophan synthase beta subunit-like PLP-dependent enzymes"/>
    <property type="match status" value="1"/>
</dbReference>
<dbReference type="InterPro" id="IPR050147">
    <property type="entry name" value="Ser/Thr_Dehydratase"/>
</dbReference>
<accession>A0ABX1CLL0</accession>
<keyword evidence="2" id="KW-0663">Pyridoxal phosphate</keyword>
<comment type="caution">
    <text evidence="5">The sequence shown here is derived from an EMBL/GenBank/DDBJ whole genome shotgun (WGS) entry which is preliminary data.</text>
</comment>
<feature type="domain" description="Tryptophan synthase beta chain-like PALP" evidence="4">
    <location>
        <begin position="14"/>
        <end position="295"/>
    </location>
</feature>
<keyword evidence="3" id="KW-0456">Lyase</keyword>
<proteinExistence type="predicted"/>
<dbReference type="InterPro" id="IPR036052">
    <property type="entry name" value="TrpB-like_PALP_sf"/>
</dbReference>
<evidence type="ECO:0000256" key="3">
    <source>
        <dbReference type="ARBA" id="ARBA00023239"/>
    </source>
</evidence>
<evidence type="ECO:0000256" key="1">
    <source>
        <dbReference type="ARBA" id="ARBA00001933"/>
    </source>
</evidence>
<comment type="cofactor">
    <cofactor evidence="1">
        <name>pyridoxal 5'-phosphate</name>
        <dbReference type="ChEBI" id="CHEBI:597326"/>
    </cofactor>
</comment>
<evidence type="ECO:0000313" key="5">
    <source>
        <dbReference type="EMBL" id="NJR77182.1"/>
    </source>
</evidence>
<reference evidence="5 6" key="1">
    <citation type="submission" date="2020-03" db="EMBL/GenBank/DDBJ databases">
        <authorList>
            <person name="Wang L."/>
            <person name="He N."/>
            <person name="Li Y."/>
            <person name="Fang Y."/>
            <person name="Zhang F."/>
        </authorList>
    </citation>
    <scope>NUCLEOTIDE SEQUENCE [LARGE SCALE GENOMIC DNA]</scope>
    <source>
        <strain evidence="5 6">36D10-4-7</strain>
    </source>
</reference>
<dbReference type="PANTHER" id="PTHR48078:SF6">
    <property type="entry name" value="L-THREONINE DEHYDRATASE CATABOLIC TDCB"/>
    <property type="match status" value="1"/>
</dbReference>
<dbReference type="Proteomes" id="UP000732399">
    <property type="component" value="Unassembled WGS sequence"/>
</dbReference>
<name>A0ABX1CLL0_9SPHN</name>
<dbReference type="EMBL" id="JAAVJH010000001">
    <property type="protein sequence ID" value="NJR77182.1"/>
    <property type="molecule type" value="Genomic_DNA"/>
</dbReference>
<gene>
    <name evidence="5" type="ORF">HBH26_00960</name>
</gene>
<evidence type="ECO:0000259" key="4">
    <source>
        <dbReference type="Pfam" id="PF00291"/>
    </source>
</evidence>